<feature type="region of interest" description="Disordered" evidence="1">
    <location>
        <begin position="107"/>
        <end position="133"/>
    </location>
</feature>
<evidence type="ECO:0000313" key="3">
    <source>
        <dbReference type="Proteomes" id="UP001311915"/>
    </source>
</evidence>
<evidence type="ECO:0000313" key="2">
    <source>
        <dbReference type="EMBL" id="KAK4731240.1"/>
    </source>
</evidence>
<keyword evidence="3" id="KW-1185">Reference proteome</keyword>
<protein>
    <submittedName>
        <fullName evidence="2">Uncharacterized protein</fullName>
    </submittedName>
</protein>
<dbReference type="Proteomes" id="UP001311915">
    <property type="component" value="Unassembled WGS sequence"/>
</dbReference>
<feature type="region of interest" description="Disordered" evidence="1">
    <location>
        <begin position="1"/>
        <end position="77"/>
    </location>
</feature>
<comment type="caution">
    <text evidence="2">The sequence shown here is derived from an EMBL/GenBank/DDBJ whole genome shotgun (WGS) entry which is preliminary data.</text>
</comment>
<organism evidence="2 3">
    <name type="scientific">Solanum pinnatisectum</name>
    <name type="common">tansyleaf nightshade</name>
    <dbReference type="NCBI Taxonomy" id="50273"/>
    <lineage>
        <taxon>Eukaryota</taxon>
        <taxon>Viridiplantae</taxon>
        <taxon>Streptophyta</taxon>
        <taxon>Embryophyta</taxon>
        <taxon>Tracheophyta</taxon>
        <taxon>Spermatophyta</taxon>
        <taxon>Magnoliopsida</taxon>
        <taxon>eudicotyledons</taxon>
        <taxon>Gunneridae</taxon>
        <taxon>Pentapetalae</taxon>
        <taxon>asterids</taxon>
        <taxon>lamiids</taxon>
        <taxon>Solanales</taxon>
        <taxon>Solanaceae</taxon>
        <taxon>Solanoideae</taxon>
        <taxon>Solaneae</taxon>
        <taxon>Solanum</taxon>
    </lineage>
</organism>
<feature type="compositionally biased region" description="Low complexity" evidence="1">
    <location>
        <begin position="11"/>
        <end position="31"/>
    </location>
</feature>
<accession>A0AAV9M318</accession>
<gene>
    <name evidence="2" type="ORF">R3W88_024228</name>
</gene>
<proteinExistence type="predicted"/>
<name>A0AAV9M318_9SOLN</name>
<feature type="compositionally biased region" description="Polar residues" evidence="1">
    <location>
        <begin position="108"/>
        <end position="120"/>
    </location>
</feature>
<sequence length="133" mass="14784">MEKCDRFHGYPSGQPANNQNPSPNNSVNRSNATRAPPRFNHTSPAPRYNRGNGNRTMANINCAGDLTGGKGTSPAQHEEMYNMNLTKEQYNHVQGLLQHFQKEHNTEESTINQTFANGTTDFAGPFNEEESSD</sequence>
<dbReference type="AlphaFoldDB" id="A0AAV9M318"/>
<reference evidence="2 3" key="1">
    <citation type="submission" date="2023-10" db="EMBL/GenBank/DDBJ databases">
        <title>Genome-Wide Identification Analysis in wild type Solanum Pinnatisectum Reveals Some Genes Defensing Phytophthora Infestans.</title>
        <authorList>
            <person name="Sun C."/>
        </authorList>
    </citation>
    <scope>NUCLEOTIDE SEQUENCE [LARGE SCALE GENOMIC DNA]</scope>
    <source>
        <strain evidence="2">LQN</strain>
        <tissue evidence="2">Leaf</tissue>
    </source>
</reference>
<evidence type="ECO:0000256" key="1">
    <source>
        <dbReference type="SAM" id="MobiDB-lite"/>
    </source>
</evidence>
<dbReference type="EMBL" id="JAWPEI010000003">
    <property type="protein sequence ID" value="KAK4731240.1"/>
    <property type="molecule type" value="Genomic_DNA"/>
</dbReference>